<sequence>MKITFLADELIELGISIDPVQLEESPSIGDYISIVDFIADEEKETFLKYIESLNKVSLGTVDGRVWNKQYGENNLQLSLYFEELAK</sequence>
<dbReference type="AlphaFoldDB" id="A0A1I4WRR6"/>
<protein>
    <submittedName>
        <fullName evidence="1">Uncharacterized protein</fullName>
    </submittedName>
</protein>
<keyword evidence="2" id="KW-1185">Reference proteome</keyword>
<dbReference type="RefSeq" id="WP_139222006.1">
    <property type="nucleotide sequence ID" value="NZ_FOVD01000001.1"/>
</dbReference>
<dbReference type="Proteomes" id="UP000198769">
    <property type="component" value="Unassembled WGS sequence"/>
</dbReference>
<accession>A0A1I4WRR6</accession>
<organism evidence="1 2">
    <name type="scientific">Chryseobacterium oleae</name>
    <dbReference type="NCBI Taxonomy" id="491207"/>
    <lineage>
        <taxon>Bacteria</taxon>
        <taxon>Pseudomonadati</taxon>
        <taxon>Bacteroidota</taxon>
        <taxon>Flavobacteriia</taxon>
        <taxon>Flavobacteriales</taxon>
        <taxon>Weeksellaceae</taxon>
        <taxon>Chryseobacterium group</taxon>
        <taxon>Chryseobacterium</taxon>
    </lineage>
</organism>
<evidence type="ECO:0000313" key="1">
    <source>
        <dbReference type="EMBL" id="SFN15689.1"/>
    </source>
</evidence>
<evidence type="ECO:0000313" key="2">
    <source>
        <dbReference type="Proteomes" id="UP000198769"/>
    </source>
</evidence>
<reference evidence="2" key="1">
    <citation type="submission" date="2016-10" db="EMBL/GenBank/DDBJ databases">
        <authorList>
            <person name="Varghese N."/>
            <person name="Submissions S."/>
        </authorList>
    </citation>
    <scope>NUCLEOTIDE SEQUENCE [LARGE SCALE GENOMIC DNA]</scope>
    <source>
        <strain evidence="2">DSM 25575</strain>
    </source>
</reference>
<name>A0A1I4WRR6_CHROL</name>
<gene>
    <name evidence="1" type="ORF">SAMN05421594_1429</name>
</gene>
<dbReference type="OrthoDB" id="1269897at2"/>
<dbReference type="EMBL" id="FOVD01000001">
    <property type="protein sequence ID" value="SFN15689.1"/>
    <property type="molecule type" value="Genomic_DNA"/>
</dbReference>
<proteinExistence type="predicted"/>